<sequence>MSFFDMNIHFIDGSPADLTMYRGKVLLVVNTASKCSYARQFTTLQQLYDKYQNYDFEILAFPCNQFNEKEPGHNAEVKANCENLFKLTFPLFEKIEVRGLNIHPIFEFLTAQAPFPGFDTETESGEWMDRFLKEKYPDIYEGDGIKWNFTKFLVDQSGQVCGRYETTTEPMEIEPMIRSLLSI</sequence>
<feature type="active site" evidence="4">
    <location>
        <position position="35"/>
    </location>
</feature>
<protein>
    <recommendedName>
        <fullName evidence="5">Glutathione peroxidase</fullName>
    </recommendedName>
</protein>
<evidence type="ECO:0000256" key="1">
    <source>
        <dbReference type="ARBA" id="ARBA00006926"/>
    </source>
</evidence>
<dbReference type="SUPFAM" id="SSF52833">
    <property type="entry name" value="Thioredoxin-like"/>
    <property type="match status" value="1"/>
</dbReference>
<name>A0A2W6P9I9_9BACL</name>
<comment type="caution">
    <text evidence="6">The sequence shown here is derived from an EMBL/GenBank/DDBJ whole genome shotgun (WGS) entry which is preliminary data.</text>
</comment>
<keyword evidence="3 5" id="KW-0560">Oxidoreductase</keyword>
<dbReference type="CDD" id="cd00340">
    <property type="entry name" value="GSH_Peroxidase"/>
    <property type="match status" value="1"/>
</dbReference>
<comment type="similarity">
    <text evidence="1 5">Belongs to the glutathione peroxidase family.</text>
</comment>
<evidence type="ECO:0000256" key="5">
    <source>
        <dbReference type="RuleBase" id="RU000499"/>
    </source>
</evidence>
<evidence type="ECO:0000256" key="2">
    <source>
        <dbReference type="ARBA" id="ARBA00022559"/>
    </source>
</evidence>
<dbReference type="PROSITE" id="PS00763">
    <property type="entry name" value="GLUTATHIONE_PEROXID_2"/>
    <property type="match status" value="1"/>
</dbReference>
<dbReference type="GO" id="GO:0004601">
    <property type="term" value="F:peroxidase activity"/>
    <property type="evidence" value="ECO:0007669"/>
    <property type="project" value="UniProtKB-KW"/>
</dbReference>
<evidence type="ECO:0000256" key="3">
    <source>
        <dbReference type="ARBA" id="ARBA00023002"/>
    </source>
</evidence>
<dbReference type="Pfam" id="PF00255">
    <property type="entry name" value="GSHPx"/>
    <property type="match status" value="1"/>
</dbReference>
<dbReference type="GO" id="GO:0034599">
    <property type="term" value="P:cellular response to oxidative stress"/>
    <property type="evidence" value="ECO:0007669"/>
    <property type="project" value="TreeGrafter"/>
</dbReference>
<dbReference type="PANTHER" id="PTHR11592">
    <property type="entry name" value="GLUTATHIONE PEROXIDASE"/>
    <property type="match status" value="1"/>
</dbReference>
<dbReference type="Gene3D" id="3.40.30.10">
    <property type="entry name" value="Glutaredoxin"/>
    <property type="match status" value="1"/>
</dbReference>
<evidence type="ECO:0000313" key="6">
    <source>
        <dbReference type="EMBL" id="PZT56320.1"/>
    </source>
</evidence>
<dbReference type="Proteomes" id="UP000249204">
    <property type="component" value="Unassembled WGS sequence"/>
</dbReference>
<dbReference type="PANTHER" id="PTHR11592:SF78">
    <property type="entry name" value="GLUTATHIONE PEROXIDASE"/>
    <property type="match status" value="1"/>
</dbReference>
<dbReference type="AlphaFoldDB" id="A0A2W6P9I9"/>
<evidence type="ECO:0000256" key="4">
    <source>
        <dbReference type="PIRSR" id="PIRSR000303-1"/>
    </source>
</evidence>
<gene>
    <name evidence="6" type="ORF">DN757_07320</name>
</gene>
<evidence type="ECO:0000313" key="7">
    <source>
        <dbReference type="Proteomes" id="UP000249204"/>
    </source>
</evidence>
<proteinExistence type="inferred from homology"/>
<reference evidence="6 7" key="1">
    <citation type="submission" date="2018-06" db="EMBL/GenBank/DDBJ databases">
        <title>Isolation of heavy metals resistant Paenibacillus silvae NC2 from Gold-Copper mine in ZiJin, China.</title>
        <authorList>
            <person name="Xu J."/>
            <person name="Mazhar H.S."/>
            <person name="Rensing C."/>
        </authorList>
    </citation>
    <scope>NUCLEOTIDE SEQUENCE [LARGE SCALE GENOMIC DNA]</scope>
    <source>
        <strain evidence="6 7">NC2</strain>
    </source>
</reference>
<dbReference type="InterPro" id="IPR036249">
    <property type="entry name" value="Thioredoxin-like_sf"/>
</dbReference>
<organism evidence="6 7">
    <name type="scientific">Paenibacillus silvae</name>
    <dbReference type="NCBI Taxonomy" id="1325358"/>
    <lineage>
        <taxon>Bacteria</taxon>
        <taxon>Bacillati</taxon>
        <taxon>Bacillota</taxon>
        <taxon>Bacilli</taxon>
        <taxon>Bacillales</taxon>
        <taxon>Paenibacillaceae</taxon>
        <taxon>Paenibacillus</taxon>
    </lineage>
</organism>
<dbReference type="PIRSF" id="PIRSF000303">
    <property type="entry name" value="Glutathion_perox"/>
    <property type="match status" value="1"/>
</dbReference>
<dbReference type="PRINTS" id="PR01011">
    <property type="entry name" value="GLUTPROXDASE"/>
</dbReference>
<dbReference type="InterPro" id="IPR029760">
    <property type="entry name" value="GPX_CS"/>
</dbReference>
<keyword evidence="2 5" id="KW-0575">Peroxidase</keyword>
<accession>A0A2W6P9I9</accession>
<dbReference type="RefSeq" id="WP_111269616.1">
    <property type="nucleotide sequence ID" value="NZ_QKWW01000021.1"/>
</dbReference>
<dbReference type="PROSITE" id="PS51355">
    <property type="entry name" value="GLUTATHIONE_PEROXID_3"/>
    <property type="match status" value="1"/>
</dbReference>
<dbReference type="InterPro" id="IPR000889">
    <property type="entry name" value="Glutathione_peroxidase"/>
</dbReference>
<dbReference type="EMBL" id="QKWW01000021">
    <property type="protein sequence ID" value="PZT56320.1"/>
    <property type="molecule type" value="Genomic_DNA"/>
</dbReference>